<name>A0A939JIN3_9ACTN</name>
<evidence type="ECO:0000259" key="1">
    <source>
        <dbReference type="PROSITE" id="PS51186"/>
    </source>
</evidence>
<feature type="domain" description="N-acetyltransferase" evidence="1">
    <location>
        <begin position="61"/>
        <end position="196"/>
    </location>
</feature>
<dbReference type="CDD" id="cd04301">
    <property type="entry name" value="NAT_SF"/>
    <property type="match status" value="1"/>
</dbReference>
<dbReference type="Pfam" id="PF00583">
    <property type="entry name" value="Acetyltransf_1"/>
    <property type="match status" value="1"/>
</dbReference>
<dbReference type="AlphaFoldDB" id="A0A939JIN3"/>
<evidence type="ECO:0000313" key="3">
    <source>
        <dbReference type="Proteomes" id="UP000664167"/>
    </source>
</evidence>
<keyword evidence="3" id="KW-1185">Reference proteome</keyword>
<comment type="caution">
    <text evidence="2">The sequence shown here is derived from an EMBL/GenBank/DDBJ whole genome shotgun (WGS) entry which is preliminary data.</text>
</comment>
<proteinExistence type="predicted"/>
<dbReference type="RefSeq" id="WP_206963275.1">
    <property type="nucleotide sequence ID" value="NZ_BAAAJJ010000001.1"/>
</dbReference>
<reference evidence="2" key="1">
    <citation type="submission" date="2021-03" db="EMBL/GenBank/DDBJ databases">
        <title>Streptomyces poriferae sp. nov., a novel marine sponge-derived Actinobacteria species with anti-MRSA activity.</title>
        <authorList>
            <person name="Sandoval-Powers M."/>
            <person name="Kralova S."/>
            <person name="Nguyen G.-S."/>
            <person name="Fawwal D."/>
            <person name="Degnes K."/>
            <person name="Klinkenberg G."/>
            <person name="Sletta H."/>
            <person name="Wentzel A."/>
            <person name="Liles M.R."/>
        </authorList>
    </citation>
    <scope>NUCLEOTIDE SEQUENCE</scope>
    <source>
        <strain evidence="2">DSM 41794</strain>
    </source>
</reference>
<dbReference type="InterPro" id="IPR016181">
    <property type="entry name" value="Acyl_CoA_acyltransferase"/>
</dbReference>
<dbReference type="PANTHER" id="PTHR42791">
    <property type="entry name" value="GNAT FAMILY ACETYLTRANSFERASE"/>
    <property type="match status" value="1"/>
</dbReference>
<dbReference type="Gene3D" id="3.40.630.30">
    <property type="match status" value="1"/>
</dbReference>
<dbReference type="PANTHER" id="PTHR42791:SF1">
    <property type="entry name" value="N-ACETYLTRANSFERASE DOMAIN-CONTAINING PROTEIN"/>
    <property type="match status" value="1"/>
</dbReference>
<dbReference type="Proteomes" id="UP000664167">
    <property type="component" value="Unassembled WGS sequence"/>
</dbReference>
<dbReference type="InterPro" id="IPR000182">
    <property type="entry name" value="GNAT_dom"/>
</dbReference>
<dbReference type="InterPro" id="IPR052523">
    <property type="entry name" value="Trichothecene_AcTrans"/>
</dbReference>
<dbReference type="GO" id="GO:0016747">
    <property type="term" value="F:acyltransferase activity, transferring groups other than amino-acyl groups"/>
    <property type="evidence" value="ECO:0007669"/>
    <property type="project" value="InterPro"/>
</dbReference>
<organism evidence="2 3">
    <name type="scientific">Streptomyces beijiangensis</name>
    <dbReference type="NCBI Taxonomy" id="163361"/>
    <lineage>
        <taxon>Bacteria</taxon>
        <taxon>Bacillati</taxon>
        <taxon>Actinomycetota</taxon>
        <taxon>Actinomycetes</taxon>
        <taxon>Kitasatosporales</taxon>
        <taxon>Streptomycetaceae</taxon>
        <taxon>Streptomyces</taxon>
    </lineage>
</organism>
<dbReference type="PROSITE" id="PS51186">
    <property type="entry name" value="GNAT"/>
    <property type="match status" value="1"/>
</dbReference>
<gene>
    <name evidence="2" type="ORF">J0695_18940</name>
</gene>
<dbReference type="SUPFAM" id="SSF55729">
    <property type="entry name" value="Acyl-CoA N-acyltransferases (Nat)"/>
    <property type="match status" value="1"/>
</dbReference>
<dbReference type="EMBL" id="JAFLRJ010000169">
    <property type="protein sequence ID" value="MBO0513857.1"/>
    <property type="molecule type" value="Genomic_DNA"/>
</dbReference>
<protein>
    <submittedName>
        <fullName evidence="2">GNAT family N-acetyltransferase</fullName>
    </submittedName>
</protein>
<accession>A0A939JIN3</accession>
<sequence>MGVAIRRAGAGDRGELVQLLDRAFHDDPVSGWVFPDEAHRRAVHGKFLGVFIDVTLAEGRVDITEDGSAMALWLEVPAGVPEGEDDTPALMRETADPENERAELVGRLMGTVHPHDRAHAYLLMIGVSPDRQGEGLGTALMAPVLERCDREGMPAYLEASSARSRVLYERLGFVFMGTTVDLPDGPRMWPMWREPQG</sequence>
<evidence type="ECO:0000313" key="2">
    <source>
        <dbReference type="EMBL" id="MBO0513857.1"/>
    </source>
</evidence>